<proteinExistence type="predicted"/>
<evidence type="ECO:0000313" key="1">
    <source>
        <dbReference type="EMBL" id="MCA9302157.1"/>
    </source>
</evidence>
<accession>A0A955E0N5</accession>
<organism evidence="1 2">
    <name type="scientific">candidate division WWE3 bacterium</name>
    <dbReference type="NCBI Taxonomy" id="2053526"/>
    <lineage>
        <taxon>Bacteria</taxon>
        <taxon>Katanobacteria</taxon>
    </lineage>
</organism>
<dbReference type="AlphaFoldDB" id="A0A955E0N5"/>
<dbReference type="Proteomes" id="UP000714817">
    <property type="component" value="Unassembled WGS sequence"/>
</dbReference>
<name>A0A955E0N5_UNCKA</name>
<dbReference type="EMBL" id="JAGQNY010000007">
    <property type="protein sequence ID" value="MCA9302157.1"/>
    <property type="molecule type" value="Genomic_DNA"/>
</dbReference>
<protein>
    <submittedName>
        <fullName evidence="1">Uncharacterized protein</fullName>
    </submittedName>
</protein>
<reference evidence="1" key="1">
    <citation type="submission" date="2020-04" db="EMBL/GenBank/DDBJ databases">
        <authorList>
            <person name="Zhang T."/>
        </authorList>
    </citation>
    <scope>NUCLEOTIDE SEQUENCE</scope>
    <source>
        <strain evidence="1">HKST-UBA80</strain>
    </source>
</reference>
<evidence type="ECO:0000313" key="2">
    <source>
        <dbReference type="Proteomes" id="UP000714817"/>
    </source>
</evidence>
<gene>
    <name evidence="1" type="ORF">KDA10_02225</name>
</gene>
<reference evidence="1" key="2">
    <citation type="journal article" date="2021" name="Microbiome">
        <title>Successional dynamics and alternative stable states in a saline activated sludge microbial community over 9 years.</title>
        <authorList>
            <person name="Wang Y."/>
            <person name="Ye J."/>
            <person name="Ju F."/>
            <person name="Liu L."/>
            <person name="Boyd J.A."/>
            <person name="Deng Y."/>
            <person name="Parks D.H."/>
            <person name="Jiang X."/>
            <person name="Yin X."/>
            <person name="Woodcroft B.J."/>
            <person name="Tyson G.W."/>
            <person name="Hugenholtz P."/>
            <person name="Polz M.F."/>
            <person name="Zhang T."/>
        </authorList>
    </citation>
    <scope>NUCLEOTIDE SEQUENCE</scope>
    <source>
        <strain evidence="1">HKST-UBA80</strain>
    </source>
</reference>
<sequence length="117" mass="12795">MTSSVSLKNQLSKAFCTKCGTSLDSAKFVPISEMPLITIAHAVCSNCRAENMVTITSIGLGVLPLESDLMSSEVRKYINVPAVSLEEVLQVHKKLKKESVCNLMHKKEKSSVKKQKA</sequence>
<comment type="caution">
    <text evidence="1">The sequence shown here is derived from an EMBL/GenBank/DDBJ whole genome shotgun (WGS) entry which is preliminary data.</text>
</comment>